<feature type="transmembrane region" description="Helical" evidence="1">
    <location>
        <begin position="133"/>
        <end position="157"/>
    </location>
</feature>
<name>A0ABP7HA06_9ACTN</name>
<protein>
    <recommendedName>
        <fullName evidence="4">DUF3159 domain-containing protein</fullName>
    </recommendedName>
</protein>
<sequence length="197" mass="21477">MNVLIRHAVPRVLEGMILPVAVFYAGLLLAGIRGGLVMAMAWVYGGVALRLVQRKAVPGTVLLAMLAITVRAVLALVTGDVVIYFLQPTLGVFCASLAFLATAATPRPLIERVTTDLVPLPDHLVHHPRMRRFFVHLSLLWGAVQFANGSLSLWLLFSEPIETYLIVRTAAVAVLMLLAALASLLAFKRVLRAVQRH</sequence>
<feature type="transmembrane region" description="Helical" evidence="1">
    <location>
        <begin position="56"/>
        <end position="77"/>
    </location>
</feature>
<evidence type="ECO:0000313" key="3">
    <source>
        <dbReference type="Proteomes" id="UP001500888"/>
    </source>
</evidence>
<feature type="transmembrane region" description="Helical" evidence="1">
    <location>
        <begin position="20"/>
        <end position="44"/>
    </location>
</feature>
<evidence type="ECO:0008006" key="4">
    <source>
        <dbReference type="Google" id="ProtNLM"/>
    </source>
</evidence>
<dbReference type="NCBIfam" id="NF041646">
    <property type="entry name" value="VC0807_fam"/>
    <property type="match status" value="1"/>
</dbReference>
<keyword evidence="1" id="KW-0812">Transmembrane</keyword>
<dbReference type="EMBL" id="BAAAZR010000001">
    <property type="protein sequence ID" value="GAA3789256.1"/>
    <property type="molecule type" value="Genomic_DNA"/>
</dbReference>
<comment type="caution">
    <text evidence="2">The sequence shown here is derived from an EMBL/GenBank/DDBJ whole genome shotgun (WGS) entry which is preliminary data.</text>
</comment>
<keyword evidence="1" id="KW-1133">Transmembrane helix</keyword>
<dbReference type="Proteomes" id="UP001500888">
    <property type="component" value="Unassembled WGS sequence"/>
</dbReference>
<gene>
    <name evidence="2" type="ORF">GCM10022226_04920</name>
</gene>
<evidence type="ECO:0000313" key="2">
    <source>
        <dbReference type="EMBL" id="GAA3789256.1"/>
    </source>
</evidence>
<feature type="transmembrane region" description="Helical" evidence="1">
    <location>
        <begin position="163"/>
        <end position="187"/>
    </location>
</feature>
<evidence type="ECO:0000256" key="1">
    <source>
        <dbReference type="SAM" id="Phobius"/>
    </source>
</evidence>
<reference evidence="3" key="1">
    <citation type="journal article" date="2019" name="Int. J. Syst. Evol. Microbiol.">
        <title>The Global Catalogue of Microorganisms (GCM) 10K type strain sequencing project: providing services to taxonomists for standard genome sequencing and annotation.</title>
        <authorList>
            <consortium name="The Broad Institute Genomics Platform"/>
            <consortium name="The Broad Institute Genome Sequencing Center for Infectious Disease"/>
            <person name="Wu L."/>
            <person name="Ma J."/>
        </authorList>
    </citation>
    <scope>NUCLEOTIDE SEQUENCE [LARGE SCALE GENOMIC DNA]</scope>
    <source>
        <strain evidence="3">JCM 16908</strain>
    </source>
</reference>
<keyword evidence="3" id="KW-1185">Reference proteome</keyword>
<dbReference type="RefSeq" id="WP_344933619.1">
    <property type="nucleotide sequence ID" value="NZ_BAAAZR010000001.1"/>
</dbReference>
<feature type="transmembrane region" description="Helical" evidence="1">
    <location>
        <begin position="83"/>
        <end position="104"/>
    </location>
</feature>
<organism evidence="2 3">
    <name type="scientific">Sphaerisporangium flaviroseum</name>
    <dbReference type="NCBI Taxonomy" id="509199"/>
    <lineage>
        <taxon>Bacteria</taxon>
        <taxon>Bacillati</taxon>
        <taxon>Actinomycetota</taxon>
        <taxon>Actinomycetes</taxon>
        <taxon>Streptosporangiales</taxon>
        <taxon>Streptosporangiaceae</taxon>
        <taxon>Sphaerisporangium</taxon>
    </lineage>
</organism>
<accession>A0ABP7HA06</accession>
<keyword evidence="1" id="KW-0472">Membrane</keyword>
<proteinExistence type="predicted"/>